<evidence type="ECO:0000256" key="4">
    <source>
        <dbReference type="ARBA" id="ARBA00010617"/>
    </source>
</evidence>
<reference evidence="14" key="1">
    <citation type="submission" date="2013-04" db="EMBL/GenBank/DDBJ databases">
        <authorList>
            <person name="Qu J."/>
            <person name="Murali S.C."/>
            <person name="Bandaranaike D."/>
            <person name="Bellair M."/>
            <person name="Blankenburg K."/>
            <person name="Chao H."/>
            <person name="Dinh H."/>
            <person name="Doddapaneni H."/>
            <person name="Downs B."/>
            <person name="Dugan-Rocha S."/>
            <person name="Elkadiri S."/>
            <person name="Gnanaolivu R.D."/>
            <person name="Hernandez B."/>
            <person name="Javaid M."/>
            <person name="Jayaseelan J.C."/>
            <person name="Lee S."/>
            <person name="Li M."/>
            <person name="Ming W."/>
            <person name="Munidasa M."/>
            <person name="Muniz J."/>
            <person name="Nguyen L."/>
            <person name="Ongeri F."/>
            <person name="Osuji N."/>
            <person name="Pu L.-L."/>
            <person name="Puazo M."/>
            <person name="Qu C."/>
            <person name="Quiroz J."/>
            <person name="Raj R."/>
            <person name="Weissenberger G."/>
            <person name="Xin Y."/>
            <person name="Zou X."/>
            <person name="Han Y."/>
            <person name="Richards S."/>
            <person name="Worley K."/>
            <person name="Muzny D."/>
            <person name="Gibbs R."/>
        </authorList>
    </citation>
    <scope>NUCLEOTIDE SEQUENCE</scope>
    <source>
        <strain evidence="14">Sampled in the wild</strain>
    </source>
</reference>
<feature type="transmembrane region" description="Helical" evidence="13">
    <location>
        <begin position="12"/>
        <end position="31"/>
    </location>
</feature>
<comment type="cofactor">
    <cofactor evidence="1">
        <name>heme</name>
        <dbReference type="ChEBI" id="CHEBI:30413"/>
    </cofactor>
</comment>
<comment type="caution">
    <text evidence="14">The sequence shown here is derived from an EMBL/GenBank/DDBJ whole genome shotgun (WGS) entry which is preliminary data.</text>
</comment>
<evidence type="ECO:0000256" key="11">
    <source>
        <dbReference type="ARBA" id="ARBA00023033"/>
    </source>
</evidence>
<gene>
    <name evidence="14" type="ORF">J437_LFUL002229</name>
</gene>
<feature type="non-terminal residue" evidence="14">
    <location>
        <position position="1"/>
    </location>
</feature>
<evidence type="ECO:0000256" key="13">
    <source>
        <dbReference type="SAM" id="Phobius"/>
    </source>
</evidence>
<keyword evidence="9" id="KW-0560">Oxidoreductase</keyword>
<keyword evidence="10" id="KW-0408">Iron</keyword>
<dbReference type="InterPro" id="IPR001128">
    <property type="entry name" value="Cyt_P450"/>
</dbReference>
<dbReference type="PANTHER" id="PTHR24292">
    <property type="entry name" value="CYTOCHROME P450"/>
    <property type="match status" value="1"/>
</dbReference>
<dbReference type="EMBL" id="KZ308212">
    <property type="protein sequence ID" value="KAG8224785.1"/>
    <property type="molecule type" value="Genomic_DNA"/>
</dbReference>
<dbReference type="Proteomes" id="UP000792457">
    <property type="component" value="Unassembled WGS sequence"/>
</dbReference>
<evidence type="ECO:0000256" key="1">
    <source>
        <dbReference type="ARBA" id="ARBA00001971"/>
    </source>
</evidence>
<accession>A0A8K0JY11</accession>
<dbReference type="GO" id="GO:0004497">
    <property type="term" value="F:monooxygenase activity"/>
    <property type="evidence" value="ECO:0007669"/>
    <property type="project" value="UniProtKB-KW"/>
</dbReference>
<evidence type="ECO:0000256" key="7">
    <source>
        <dbReference type="ARBA" id="ARBA00022824"/>
    </source>
</evidence>
<name>A0A8K0JY11_LADFU</name>
<evidence type="ECO:0000256" key="10">
    <source>
        <dbReference type="ARBA" id="ARBA00023004"/>
    </source>
</evidence>
<dbReference type="Gene3D" id="1.10.630.10">
    <property type="entry name" value="Cytochrome P450"/>
    <property type="match status" value="1"/>
</dbReference>
<protein>
    <recommendedName>
        <fullName evidence="16">Cytochrome P450</fullName>
    </recommendedName>
</protein>
<keyword evidence="6" id="KW-0479">Metal-binding</keyword>
<dbReference type="GO" id="GO:0016705">
    <property type="term" value="F:oxidoreductase activity, acting on paired donors, with incorporation or reduction of molecular oxygen"/>
    <property type="evidence" value="ECO:0007669"/>
    <property type="project" value="InterPro"/>
</dbReference>
<evidence type="ECO:0000256" key="3">
    <source>
        <dbReference type="ARBA" id="ARBA00004406"/>
    </source>
</evidence>
<dbReference type="AlphaFoldDB" id="A0A8K0JY11"/>
<evidence type="ECO:0000256" key="9">
    <source>
        <dbReference type="ARBA" id="ARBA00023002"/>
    </source>
</evidence>
<dbReference type="GO" id="GO:0020037">
    <property type="term" value="F:heme binding"/>
    <property type="evidence" value="ECO:0007669"/>
    <property type="project" value="InterPro"/>
</dbReference>
<dbReference type="GO" id="GO:0005506">
    <property type="term" value="F:iron ion binding"/>
    <property type="evidence" value="ECO:0007669"/>
    <property type="project" value="InterPro"/>
</dbReference>
<evidence type="ECO:0000256" key="8">
    <source>
        <dbReference type="ARBA" id="ARBA00022848"/>
    </source>
</evidence>
<comment type="similarity">
    <text evidence="4">Belongs to the cytochrome P450 family.</text>
</comment>
<evidence type="ECO:0000256" key="6">
    <source>
        <dbReference type="ARBA" id="ARBA00022723"/>
    </source>
</evidence>
<keyword evidence="7" id="KW-0256">Endoplasmic reticulum</keyword>
<proteinExistence type="inferred from homology"/>
<dbReference type="OrthoDB" id="2789670at2759"/>
<evidence type="ECO:0000256" key="2">
    <source>
        <dbReference type="ARBA" id="ARBA00004174"/>
    </source>
</evidence>
<dbReference type="PANTHER" id="PTHR24292:SF104">
    <property type="entry name" value="CYTOCHROME P450 308A1-RELATED"/>
    <property type="match status" value="1"/>
</dbReference>
<keyword evidence="15" id="KW-1185">Reference proteome</keyword>
<keyword evidence="11" id="KW-0503">Monooxygenase</keyword>
<evidence type="ECO:0000256" key="5">
    <source>
        <dbReference type="ARBA" id="ARBA00022617"/>
    </source>
</evidence>
<keyword evidence="5" id="KW-0349">Heme</keyword>
<keyword evidence="12 13" id="KW-0472">Membrane</keyword>
<keyword evidence="8" id="KW-0492">Microsome</keyword>
<comment type="subcellular location">
    <subcellularLocation>
        <location evidence="3">Endoplasmic reticulum membrane</location>
        <topology evidence="3">Peripheral membrane protein</topology>
    </subcellularLocation>
    <subcellularLocation>
        <location evidence="2">Microsome membrane</location>
        <topology evidence="2">Peripheral membrane protein</topology>
    </subcellularLocation>
</comment>
<reference evidence="14" key="2">
    <citation type="submission" date="2017-10" db="EMBL/GenBank/DDBJ databases">
        <title>Ladona fulva Genome sequencing and assembly.</title>
        <authorList>
            <person name="Murali S."/>
            <person name="Richards S."/>
            <person name="Bandaranaike D."/>
            <person name="Bellair M."/>
            <person name="Blankenburg K."/>
            <person name="Chao H."/>
            <person name="Dinh H."/>
            <person name="Doddapaneni H."/>
            <person name="Dugan-Rocha S."/>
            <person name="Elkadiri S."/>
            <person name="Gnanaolivu R."/>
            <person name="Hernandez B."/>
            <person name="Skinner E."/>
            <person name="Javaid M."/>
            <person name="Lee S."/>
            <person name="Li M."/>
            <person name="Ming W."/>
            <person name="Munidasa M."/>
            <person name="Muniz J."/>
            <person name="Nguyen L."/>
            <person name="Hughes D."/>
            <person name="Osuji N."/>
            <person name="Pu L.-L."/>
            <person name="Puazo M."/>
            <person name="Qu C."/>
            <person name="Quiroz J."/>
            <person name="Raj R."/>
            <person name="Weissenberger G."/>
            <person name="Xin Y."/>
            <person name="Zou X."/>
            <person name="Han Y."/>
            <person name="Worley K."/>
            <person name="Muzny D."/>
            <person name="Gibbs R."/>
        </authorList>
    </citation>
    <scope>NUCLEOTIDE SEQUENCE</scope>
    <source>
        <strain evidence="14">Sampled in the wild</strain>
    </source>
</reference>
<keyword evidence="13" id="KW-0812">Transmembrane</keyword>
<evidence type="ECO:0000256" key="12">
    <source>
        <dbReference type="ARBA" id="ARBA00023136"/>
    </source>
</evidence>
<organism evidence="14 15">
    <name type="scientific">Ladona fulva</name>
    <name type="common">Scarce chaser dragonfly</name>
    <name type="synonym">Libellula fulva</name>
    <dbReference type="NCBI Taxonomy" id="123851"/>
    <lineage>
        <taxon>Eukaryota</taxon>
        <taxon>Metazoa</taxon>
        <taxon>Ecdysozoa</taxon>
        <taxon>Arthropoda</taxon>
        <taxon>Hexapoda</taxon>
        <taxon>Insecta</taxon>
        <taxon>Pterygota</taxon>
        <taxon>Palaeoptera</taxon>
        <taxon>Odonata</taxon>
        <taxon>Epiprocta</taxon>
        <taxon>Anisoptera</taxon>
        <taxon>Libelluloidea</taxon>
        <taxon>Libellulidae</taxon>
        <taxon>Ladona</taxon>
    </lineage>
</organism>
<sequence>MVSSWLSLHPSYWFLGIAGTLNVLAFYWLFLAPRIYWRKRRVPRARHVPLLGSISDAALMVKPIGEVYSDIYNSRRDVRYLGIHKFSQPAFLLRDPEIIGKVLVKDFDHFPANEIHGDENLDPMFSRHLFALSGERWCRLRSAVVTCFTPTRLREIFDLLHEVCGYLDKYLEEGLANGGPFEVELRELCSNFSTSTLSTCALGVPCDAIRHPDVELRSMGRKLLEPSLKKSLSHLVFLQIPWLAKLLGIPFVPKEIREFFRNATFREVSRRERDDVTRRDFMQLLIQLWKEGKLSANCGDSKVTPK</sequence>
<evidence type="ECO:0008006" key="16">
    <source>
        <dbReference type="Google" id="ProtNLM"/>
    </source>
</evidence>
<evidence type="ECO:0000313" key="14">
    <source>
        <dbReference type="EMBL" id="KAG8224785.1"/>
    </source>
</evidence>
<dbReference type="Pfam" id="PF00067">
    <property type="entry name" value="p450"/>
    <property type="match status" value="1"/>
</dbReference>
<keyword evidence="13" id="KW-1133">Transmembrane helix</keyword>
<dbReference type="InterPro" id="IPR036396">
    <property type="entry name" value="Cyt_P450_sf"/>
</dbReference>
<dbReference type="InterPro" id="IPR050476">
    <property type="entry name" value="Insect_CytP450_Detox"/>
</dbReference>
<evidence type="ECO:0000313" key="15">
    <source>
        <dbReference type="Proteomes" id="UP000792457"/>
    </source>
</evidence>
<dbReference type="SUPFAM" id="SSF48264">
    <property type="entry name" value="Cytochrome P450"/>
    <property type="match status" value="1"/>
</dbReference>
<dbReference type="GO" id="GO:0005789">
    <property type="term" value="C:endoplasmic reticulum membrane"/>
    <property type="evidence" value="ECO:0007669"/>
    <property type="project" value="UniProtKB-SubCell"/>
</dbReference>